<evidence type="ECO:0000256" key="3">
    <source>
        <dbReference type="ARBA" id="ARBA00023239"/>
    </source>
</evidence>
<keyword evidence="9" id="KW-1185">Reference proteome</keyword>
<evidence type="ECO:0000256" key="1">
    <source>
        <dbReference type="ARBA" id="ARBA00001420"/>
    </source>
</evidence>
<evidence type="ECO:0000256" key="4">
    <source>
        <dbReference type="ARBA" id="ARBA00023316"/>
    </source>
</evidence>
<dbReference type="Pfam" id="PF06725">
    <property type="entry name" value="3D"/>
    <property type="match status" value="1"/>
</dbReference>
<dbReference type="PANTHER" id="PTHR30124">
    <property type="entry name" value="MEMBRANE-BOUND LYTIC MUREIN TRANSGLYCOSYLASE A"/>
    <property type="match status" value="1"/>
</dbReference>
<keyword evidence="4" id="KW-0961">Cell wall biogenesis/degradation</keyword>
<evidence type="ECO:0000313" key="9">
    <source>
        <dbReference type="Proteomes" id="UP001239680"/>
    </source>
</evidence>
<evidence type="ECO:0000256" key="2">
    <source>
        <dbReference type="ARBA" id="ARBA00012587"/>
    </source>
</evidence>
<keyword evidence="3" id="KW-0456">Lyase</keyword>
<dbReference type="Gene3D" id="2.40.40.10">
    <property type="entry name" value="RlpA-like domain"/>
    <property type="match status" value="2"/>
</dbReference>
<dbReference type="PIRSF" id="PIRSF019422">
    <property type="entry name" value="MltA"/>
    <property type="match status" value="1"/>
</dbReference>
<evidence type="ECO:0000313" key="8">
    <source>
        <dbReference type="EMBL" id="MDQ2065188.1"/>
    </source>
</evidence>
<feature type="domain" description="Lytic transglycosylase MltA" evidence="7">
    <location>
        <begin position="100"/>
        <end position="231"/>
    </location>
</feature>
<comment type="caution">
    <text evidence="8">The sequence shown here is derived from an EMBL/GenBank/DDBJ whole genome shotgun (WGS) entry which is preliminary data.</text>
</comment>
<organism evidence="8 9">
    <name type="scientific">Pseudogemmobacter lacusdianii</name>
    <dbReference type="NCBI Taxonomy" id="3069608"/>
    <lineage>
        <taxon>Bacteria</taxon>
        <taxon>Pseudomonadati</taxon>
        <taxon>Pseudomonadota</taxon>
        <taxon>Alphaproteobacteria</taxon>
        <taxon>Rhodobacterales</taxon>
        <taxon>Paracoccaceae</taxon>
        <taxon>Pseudogemmobacter</taxon>
    </lineage>
</organism>
<dbReference type="EMBL" id="JAVDBT010000002">
    <property type="protein sequence ID" value="MDQ2065188.1"/>
    <property type="molecule type" value="Genomic_DNA"/>
</dbReference>
<comment type="catalytic activity">
    <reaction evidence="1">
        <text>Exolytic cleavage of the (1-&gt;4)-beta-glycosidic linkage between N-acetylmuramic acid (MurNAc) and N-acetylglucosamine (GlcNAc) residues in peptidoglycan, from either the reducing or the non-reducing ends of the peptidoglycan chains, with concomitant formation of a 1,6-anhydrobond in the MurNAc residue.</text>
        <dbReference type="EC" id="4.2.2.n1"/>
    </reaction>
</comment>
<proteinExistence type="predicted"/>
<feature type="signal peptide" evidence="6">
    <location>
        <begin position="1"/>
        <end position="21"/>
    </location>
</feature>
<dbReference type="InterPro" id="IPR036908">
    <property type="entry name" value="RlpA-like_sf"/>
</dbReference>
<dbReference type="SUPFAM" id="SSF50685">
    <property type="entry name" value="Barwin-like endoglucanases"/>
    <property type="match status" value="1"/>
</dbReference>
<dbReference type="InterPro" id="IPR005300">
    <property type="entry name" value="MltA_B"/>
</dbReference>
<dbReference type="Proteomes" id="UP001239680">
    <property type="component" value="Unassembled WGS sequence"/>
</dbReference>
<evidence type="ECO:0000256" key="5">
    <source>
        <dbReference type="ARBA" id="ARBA00030918"/>
    </source>
</evidence>
<accession>A0ABU0VUG5</accession>
<dbReference type="Pfam" id="PF03562">
    <property type="entry name" value="MltA"/>
    <property type="match status" value="1"/>
</dbReference>
<feature type="chain" id="PRO_5046078101" description="peptidoglycan lytic exotransglycosylase" evidence="6">
    <location>
        <begin position="22"/>
        <end position="337"/>
    </location>
</feature>
<dbReference type="SMART" id="SM00925">
    <property type="entry name" value="MltA"/>
    <property type="match status" value="1"/>
</dbReference>
<sequence>MRLLRSLCLAVGLMAPLPSVAQMLEFEALDGWYDDNHLAALVNFRSTCDLLSGPEWQPLCKVAADVPDDEASARSFFELFFKPVVVGDPPALFTGYFEPELSGSLTRTPRFAWPLYRLPPEGLQGQSRASIDAGALAGRGLEILWLDDPIDVYFLQIQGSGRVRLPDGQVVRLGYAGKNGHPYRSIGQELVRQGIFSLHQVSAQVIRDWVRRNPGPGQDLLAHNPSYVFFRKIGNLPADKGPIGAMGRSLTTMRSVAIDPAFTPLGVPVWIEKDGAKPLRQLMIAQDTGGAIKGAQRADIFYGTGPQAGDAAGTIKDPGRMVQLLPIDRAYALLPEG</sequence>
<evidence type="ECO:0000259" key="7">
    <source>
        <dbReference type="SMART" id="SM00925"/>
    </source>
</evidence>
<gene>
    <name evidence="8" type="ORF">Q9295_02280</name>
</gene>
<dbReference type="InterPro" id="IPR026044">
    <property type="entry name" value="MltA"/>
</dbReference>
<dbReference type="EC" id="4.2.2.n1" evidence="2"/>
<dbReference type="CDD" id="cd14668">
    <property type="entry name" value="mlta_B"/>
    <property type="match status" value="1"/>
</dbReference>
<dbReference type="InterPro" id="IPR010611">
    <property type="entry name" value="3D_dom"/>
</dbReference>
<evidence type="ECO:0000256" key="6">
    <source>
        <dbReference type="SAM" id="SignalP"/>
    </source>
</evidence>
<dbReference type="Gene3D" id="2.40.240.50">
    <property type="entry name" value="Barwin-like endoglucanases"/>
    <property type="match status" value="1"/>
</dbReference>
<name>A0ABU0VUG5_9RHOB</name>
<dbReference type="CDD" id="cd14485">
    <property type="entry name" value="mltA_like_LT_A"/>
    <property type="match status" value="1"/>
</dbReference>
<dbReference type="RefSeq" id="WP_306678882.1">
    <property type="nucleotide sequence ID" value="NZ_JAVDBT010000002.1"/>
</dbReference>
<reference evidence="8 9" key="1">
    <citation type="submission" date="2023-08" db="EMBL/GenBank/DDBJ databases">
        <title>Characterization of two Paracoccaceae strains isolated from Phycosphere and proposal of Xinfangfangia lacusdiani sp. nov.</title>
        <authorList>
            <person name="Deng Y."/>
            <person name="Zhang Y.Q."/>
        </authorList>
    </citation>
    <scope>NUCLEOTIDE SEQUENCE [LARGE SCALE GENOMIC DNA]</scope>
    <source>
        <strain evidence="8 9">CPCC 101601</strain>
    </source>
</reference>
<keyword evidence="6" id="KW-0732">Signal</keyword>
<dbReference type="PANTHER" id="PTHR30124:SF0">
    <property type="entry name" value="MEMBRANE-BOUND LYTIC MUREIN TRANSGLYCOSYLASE A"/>
    <property type="match status" value="1"/>
</dbReference>
<protein>
    <recommendedName>
        <fullName evidence="2">peptidoglycan lytic exotransglycosylase</fullName>
        <ecNumber evidence="2">4.2.2.n1</ecNumber>
    </recommendedName>
    <alternativeName>
        <fullName evidence="5">Murein hydrolase A</fullName>
    </alternativeName>
</protein>